<reference evidence="2" key="2">
    <citation type="submission" date="2021-01" db="EMBL/GenBank/DDBJ databases">
        <authorList>
            <person name="Schikora-Tamarit M.A."/>
        </authorList>
    </citation>
    <scope>NUCLEOTIDE SEQUENCE</scope>
    <source>
        <strain evidence="2">CBS2887</strain>
    </source>
</reference>
<feature type="compositionally biased region" description="Polar residues" evidence="1">
    <location>
        <begin position="1"/>
        <end position="21"/>
    </location>
</feature>
<dbReference type="Proteomes" id="UP000774326">
    <property type="component" value="Unassembled WGS sequence"/>
</dbReference>
<protein>
    <submittedName>
        <fullName evidence="2">Uncharacterized protein</fullName>
    </submittedName>
</protein>
<accession>A0A9P8PY45</accession>
<evidence type="ECO:0000313" key="2">
    <source>
        <dbReference type="EMBL" id="KAH3679752.1"/>
    </source>
</evidence>
<organism evidence="2 3">
    <name type="scientific">Wickerhamomyces pijperi</name>
    <name type="common">Yeast</name>
    <name type="synonym">Pichia pijperi</name>
    <dbReference type="NCBI Taxonomy" id="599730"/>
    <lineage>
        <taxon>Eukaryota</taxon>
        <taxon>Fungi</taxon>
        <taxon>Dikarya</taxon>
        <taxon>Ascomycota</taxon>
        <taxon>Saccharomycotina</taxon>
        <taxon>Saccharomycetes</taxon>
        <taxon>Phaffomycetales</taxon>
        <taxon>Wickerhamomycetaceae</taxon>
        <taxon>Wickerhamomyces</taxon>
    </lineage>
</organism>
<comment type="caution">
    <text evidence="2">The sequence shown here is derived from an EMBL/GenBank/DDBJ whole genome shotgun (WGS) entry which is preliminary data.</text>
</comment>
<sequence length="150" mass="17314">MQQNRQKTASYNIMKTAQQHSKLPKVRLRSEKPLLTPMARYLKRLRTCSDPYSFQSGSTTIPRRYIRCNLTRNSNPSHFNICIPVSLDKLRPDVNTVQMADGSIHGIRQRRKIRSNVLTTHQEYLDEDHPSKNDVVQCVNGLQSIDLNGH</sequence>
<dbReference type="EMBL" id="JAEUBG010004863">
    <property type="protein sequence ID" value="KAH3679752.1"/>
    <property type="molecule type" value="Genomic_DNA"/>
</dbReference>
<dbReference type="AlphaFoldDB" id="A0A9P8PY45"/>
<feature type="region of interest" description="Disordered" evidence="1">
    <location>
        <begin position="1"/>
        <end position="24"/>
    </location>
</feature>
<name>A0A9P8PY45_WICPI</name>
<reference evidence="2" key="1">
    <citation type="journal article" date="2021" name="Open Biol.">
        <title>Shared evolutionary footprints suggest mitochondrial oxidative damage underlies multiple complex I losses in fungi.</title>
        <authorList>
            <person name="Schikora-Tamarit M.A."/>
            <person name="Marcet-Houben M."/>
            <person name="Nosek J."/>
            <person name="Gabaldon T."/>
        </authorList>
    </citation>
    <scope>NUCLEOTIDE SEQUENCE</scope>
    <source>
        <strain evidence="2">CBS2887</strain>
    </source>
</reference>
<evidence type="ECO:0000313" key="3">
    <source>
        <dbReference type="Proteomes" id="UP000774326"/>
    </source>
</evidence>
<gene>
    <name evidence="2" type="ORF">WICPIJ_008546</name>
</gene>
<evidence type="ECO:0000256" key="1">
    <source>
        <dbReference type="SAM" id="MobiDB-lite"/>
    </source>
</evidence>
<keyword evidence="3" id="KW-1185">Reference proteome</keyword>
<proteinExistence type="predicted"/>